<protein>
    <submittedName>
        <fullName evidence="1">Uncharacterized protein</fullName>
    </submittedName>
</protein>
<accession>A0A7S1UPR1</accession>
<gene>
    <name evidence="1" type="ORF">GOCE00092_LOCUS3541</name>
</gene>
<sequence>MQHGNCRKRRQVTLVQKYHKVKYESSSMNRSAAFLRRVAICRHKNTPQKPLSKACGFSHCHDDDDWQVAEKMREIDTHNERSPCVVDGNNSYSCVNPPCS</sequence>
<dbReference type="EMBL" id="HBGK01006791">
    <property type="protein sequence ID" value="CAD9274633.1"/>
    <property type="molecule type" value="Transcribed_RNA"/>
</dbReference>
<organism evidence="1">
    <name type="scientific">Grammatophora oceanica</name>
    <dbReference type="NCBI Taxonomy" id="210454"/>
    <lineage>
        <taxon>Eukaryota</taxon>
        <taxon>Sar</taxon>
        <taxon>Stramenopiles</taxon>
        <taxon>Ochrophyta</taxon>
        <taxon>Bacillariophyta</taxon>
        <taxon>Fragilariophyceae</taxon>
        <taxon>Fragilariophycidae</taxon>
        <taxon>Rhabdonematales</taxon>
        <taxon>Grammatophoraceae</taxon>
        <taxon>Grammatophora</taxon>
    </lineage>
</organism>
<reference evidence="1" key="1">
    <citation type="submission" date="2021-01" db="EMBL/GenBank/DDBJ databases">
        <authorList>
            <person name="Corre E."/>
            <person name="Pelletier E."/>
            <person name="Niang G."/>
            <person name="Scheremetjew M."/>
            <person name="Finn R."/>
            <person name="Kale V."/>
            <person name="Holt S."/>
            <person name="Cochrane G."/>
            <person name="Meng A."/>
            <person name="Brown T."/>
            <person name="Cohen L."/>
        </authorList>
    </citation>
    <scope>NUCLEOTIDE SEQUENCE</scope>
    <source>
        <strain evidence="1">CCMP 410</strain>
    </source>
</reference>
<dbReference type="AlphaFoldDB" id="A0A7S1UPR1"/>
<name>A0A7S1UPR1_9STRA</name>
<evidence type="ECO:0000313" key="1">
    <source>
        <dbReference type="EMBL" id="CAD9274633.1"/>
    </source>
</evidence>
<proteinExistence type="predicted"/>